<dbReference type="Gene3D" id="1.10.10.60">
    <property type="entry name" value="Homeodomain-like"/>
    <property type="match status" value="1"/>
</dbReference>
<dbReference type="AlphaFoldDB" id="A0A3C1KN56"/>
<evidence type="ECO:0000256" key="1">
    <source>
        <dbReference type="ARBA" id="ARBA00023015"/>
    </source>
</evidence>
<organism evidence="7 8">
    <name type="scientific">Haliea salexigens</name>
    <dbReference type="NCBI Taxonomy" id="287487"/>
    <lineage>
        <taxon>Bacteria</taxon>
        <taxon>Pseudomonadati</taxon>
        <taxon>Pseudomonadota</taxon>
        <taxon>Gammaproteobacteria</taxon>
        <taxon>Cellvibrionales</taxon>
        <taxon>Halieaceae</taxon>
        <taxon>Haliea</taxon>
    </lineage>
</organism>
<dbReference type="Pfam" id="PF00440">
    <property type="entry name" value="TetR_N"/>
    <property type="match status" value="1"/>
</dbReference>
<dbReference type="Proteomes" id="UP000259273">
    <property type="component" value="Unassembled WGS sequence"/>
</dbReference>
<proteinExistence type="predicted"/>
<feature type="compositionally biased region" description="Basic and acidic residues" evidence="5">
    <location>
        <begin position="1"/>
        <end position="16"/>
    </location>
</feature>
<dbReference type="Gene3D" id="1.10.357.10">
    <property type="entry name" value="Tetracycline Repressor, domain 2"/>
    <property type="match status" value="1"/>
</dbReference>
<accession>A0A3C1KN56</accession>
<dbReference type="GO" id="GO:0003677">
    <property type="term" value="F:DNA binding"/>
    <property type="evidence" value="ECO:0007669"/>
    <property type="project" value="UniProtKB-UniRule"/>
</dbReference>
<dbReference type="PROSITE" id="PS50977">
    <property type="entry name" value="HTH_TETR_2"/>
    <property type="match status" value="1"/>
</dbReference>
<evidence type="ECO:0000259" key="6">
    <source>
        <dbReference type="PROSITE" id="PS50977"/>
    </source>
</evidence>
<evidence type="ECO:0000313" key="7">
    <source>
        <dbReference type="EMBL" id="HAN27908.1"/>
    </source>
</evidence>
<sequence>MTDERRASRGRPRGEGRQGAQTRSTILDAAEQRFADLGYAATRLQDVAADVGKTAPSVAHFFGHKEALYRAVLERMAVDYATYLAEHAAPPGHGEVERILATVTAWLRFMRSRPAQLGLILRDMAERRLHPLGEATLTRIFEPYSVPVQEQSLREEGGVVFNLVWGGGIIFMVSAAHFSDARFEHALDTHLGALRLALQANLRQSGCG</sequence>
<keyword evidence="3" id="KW-0804">Transcription</keyword>
<comment type="caution">
    <text evidence="7">The sequence shown here is derived from an EMBL/GenBank/DDBJ whole genome shotgun (WGS) entry which is preliminary data.</text>
</comment>
<evidence type="ECO:0000256" key="4">
    <source>
        <dbReference type="PROSITE-ProRule" id="PRU00335"/>
    </source>
</evidence>
<dbReference type="SUPFAM" id="SSF46689">
    <property type="entry name" value="Homeodomain-like"/>
    <property type="match status" value="1"/>
</dbReference>
<evidence type="ECO:0000313" key="8">
    <source>
        <dbReference type="Proteomes" id="UP000259273"/>
    </source>
</evidence>
<evidence type="ECO:0000256" key="2">
    <source>
        <dbReference type="ARBA" id="ARBA00023125"/>
    </source>
</evidence>
<dbReference type="InterPro" id="IPR001647">
    <property type="entry name" value="HTH_TetR"/>
</dbReference>
<keyword evidence="2 4" id="KW-0238">DNA-binding</keyword>
<keyword evidence="1" id="KW-0805">Transcription regulation</keyword>
<feature type="domain" description="HTH tetR-type" evidence="6">
    <location>
        <begin position="20"/>
        <end position="80"/>
    </location>
</feature>
<protein>
    <recommendedName>
        <fullName evidence="6">HTH tetR-type domain-containing protein</fullName>
    </recommendedName>
</protein>
<dbReference type="PANTHER" id="PTHR47506">
    <property type="entry name" value="TRANSCRIPTIONAL REGULATORY PROTEIN"/>
    <property type="match status" value="1"/>
</dbReference>
<dbReference type="EMBL" id="DMND01000130">
    <property type="protein sequence ID" value="HAN27908.1"/>
    <property type="molecule type" value="Genomic_DNA"/>
</dbReference>
<evidence type="ECO:0000256" key="5">
    <source>
        <dbReference type="SAM" id="MobiDB-lite"/>
    </source>
</evidence>
<feature type="region of interest" description="Disordered" evidence="5">
    <location>
        <begin position="1"/>
        <end position="23"/>
    </location>
</feature>
<dbReference type="STRING" id="1121937.GCA_000423125_01493"/>
<dbReference type="PANTHER" id="PTHR47506:SF1">
    <property type="entry name" value="HTH-TYPE TRANSCRIPTIONAL REGULATOR YJDC"/>
    <property type="match status" value="1"/>
</dbReference>
<name>A0A3C1KN56_9GAMM</name>
<feature type="DNA-binding region" description="H-T-H motif" evidence="4">
    <location>
        <begin position="43"/>
        <end position="62"/>
    </location>
</feature>
<dbReference type="InterPro" id="IPR009057">
    <property type="entry name" value="Homeodomain-like_sf"/>
</dbReference>
<gene>
    <name evidence="7" type="ORF">DCP75_09355</name>
</gene>
<reference evidence="7 8" key="1">
    <citation type="journal article" date="2018" name="Nat. Biotechnol.">
        <title>A standardized bacterial taxonomy based on genome phylogeny substantially revises the tree of life.</title>
        <authorList>
            <person name="Parks D.H."/>
            <person name="Chuvochina M."/>
            <person name="Waite D.W."/>
            <person name="Rinke C."/>
            <person name="Skarshewski A."/>
            <person name="Chaumeil P.A."/>
            <person name="Hugenholtz P."/>
        </authorList>
    </citation>
    <scope>NUCLEOTIDE SEQUENCE [LARGE SCALE GENOMIC DNA]</scope>
    <source>
        <strain evidence="7">UBA9158</strain>
    </source>
</reference>
<evidence type="ECO:0000256" key="3">
    <source>
        <dbReference type="ARBA" id="ARBA00023163"/>
    </source>
</evidence>